<dbReference type="Proteomes" id="UP000275348">
    <property type="component" value="Unassembled WGS sequence"/>
</dbReference>
<comment type="caution">
    <text evidence="1">The sequence shown here is derived from an EMBL/GenBank/DDBJ whole genome shotgun (WGS) entry which is preliminary data.</text>
</comment>
<dbReference type="EMBL" id="RDOJ01000003">
    <property type="protein sequence ID" value="RLZ11955.1"/>
    <property type="molecule type" value="Genomic_DNA"/>
</dbReference>
<dbReference type="AlphaFoldDB" id="A0A3L9MGR6"/>
<organism evidence="1 2">
    <name type="scientific">Faecalibacter macacae</name>
    <dbReference type="NCBI Taxonomy" id="1859289"/>
    <lineage>
        <taxon>Bacteria</taxon>
        <taxon>Pseudomonadati</taxon>
        <taxon>Bacteroidota</taxon>
        <taxon>Flavobacteriia</taxon>
        <taxon>Flavobacteriales</taxon>
        <taxon>Weeksellaceae</taxon>
        <taxon>Faecalibacter</taxon>
    </lineage>
</organism>
<sequence>MFSLISCSNQQKIISKENLNIINITNNGNTCNEEVIIYNNFNDFDQFQKSLIIPGERNNPLQIVDFSNKNLAVICKENIEQYEISELKIAKKNTLKMTKVNDEFDNSINLIILEIPKEINYLTLEYL</sequence>
<evidence type="ECO:0000313" key="1">
    <source>
        <dbReference type="EMBL" id="RLZ11955.1"/>
    </source>
</evidence>
<accession>A0A3L9MGR6</accession>
<evidence type="ECO:0000313" key="2">
    <source>
        <dbReference type="Proteomes" id="UP000275348"/>
    </source>
</evidence>
<keyword evidence="2" id="KW-1185">Reference proteome</keyword>
<proteinExistence type="predicted"/>
<reference evidence="1 2" key="1">
    <citation type="submission" date="2018-10" db="EMBL/GenBank/DDBJ databases">
        <authorList>
            <person name="Chen X."/>
        </authorList>
    </citation>
    <scope>NUCLEOTIDE SEQUENCE [LARGE SCALE GENOMIC DNA]</scope>
    <source>
        <strain evidence="1 2">YIM 102668</strain>
    </source>
</reference>
<gene>
    <name evidence="1" type="ORF">EAH69_03260</name>
</gene>
<name>A0A3L9MGR6_9FLAO</name>
<protein>
    <submittedName>
        <fullName evidence="1">Uncharacterized protein</fullName>
    </submittedName>
</protein>